<keyword evidence="12" id="KW-1185">Reference proteome</keyword>
<feature type="transmembrane region" description="Helical" evidence="10">
    <location>
        <begin position="69"/>
        <end position="92"/>
    </location>
</feature>
<keyword evidence="4 10" id="KW-1003">Cell membrane</keyword>
<keyword evidence="5 10" id="KW-0812">Transmembrane</keyword>
<organism evidence="11 12">
    <name type="scientific">Parvibium lacunae</name>
    <dbReference type="NCBI Taxonomy" id="1888893"/>
    <lineage>
        <taxon>Bacteria</taxon>
        <taxon>Pseudomonadati</taxon>
        <taxon>Pseudomonadota</taxon>
        <taxon>Betaproteobacteria</taxon>
        <taxon>Burkholderiales</taxon>
        <taxon>Alcaligenaceae</taxon>
        <taxon>Parvibium</taxon>
    </lineage>
</organism>
<dbReference type="GO" id="GO:0005886">
    <property type="term" value="C:plasma membrane"/>
    <property type="evidence" value="ECO:0007669"/>
    <property type="project" value="UniProtKB-SubCell"/>
</dbReference>
<feature type="transmembrane region" description="Helical" evidence="10">
    <location>
        <begin position="189"/>
        <end position="212"/>
    </location>
</feature>
<evidence type="ECO:0000256" key="5">
    <source>
        <dbReference type="ARBA" id="ARBA00022692"/>
    </source>
</evidence>
<dbReference type="InterPro" id="IPR002010">
    <property type="entry name" value="T3SS_IM_R"/>
</dbReference>
<evidence type="ECO:0000256" key="4">
    <source>
        <dbReference type="ARBA" id="ARBA00022475"/>
    </source>
</evidence>
<feature type="transmembrane region" description="Helical" evidence="10">
    <location>
        <begin position="12"/>
        <end position="33"/>
    </location>
</feature>
<evidence type="ECO:0000256" key="8">
    <source>
        <dbReference type="ARBA" id="ARBA00023143"/>
    </source>
</evidence>
<comment type="similarity">
    <text evidence="2 10">Belongs to the FliR/MopE/SpaR family.</text>
</comment>
<dbReference type="PANTHER" id="PTHR30065">
    <property type="entry name" value="FLAGELLAR BIOSYNTHETIC PROTEIN FLIR"/>
    <property type="match status" value="1"/>
</dbReference>
<dbReference type="GO" id="GO:0009425">
    <property type="term" value="C:bacterial-type flagellum basal body"/>
    <property type="evidence" value="ECO:0007669"/>
    <property type="project" value="UniProtKB-SubCell"/>
</dbReference>
<accession>A0A368L436</accession>
<dbReference type="GO" id="GO:0006605">
    <property type="term" value="P:protein targeting"/>
    <property type="evidence" value="ECO:0007669"/>
    <property type="project" value="UniProtKB-UniRule"/>
</dbReference>
<evidence type="ECO:0000256" key="9">
    <source>
        <dbReference type="NCBIfam" id="TIGR01400"/>
    </source>
</evidence>
<evidence type="ECO:0000256" key="7">
    <source>
        <dbReference type="ARBA" id="ARBA00023136"/>
    </source>
</evidence>
<keyword evidence="11" id="KW-0966">Cell projection</keyword>
<dbReference type="Pfam" id="PF01311">
    <property type="entry name" value="Bac_export_1"/>
    <property type="match status" value="1"/>
</dbReference>
<gene>
    <name evidence="11" type="primary">fliR</name>
    <name evidence="11" type="ORF">DU000_05765</name>
</gene>
<evidence type="ECO:0000256" key="6">
    <source>
        <dbReference type="ARBA" id="ARBA00022989"/>
    </source>
</evidence>
<feature type="transmembrane region" description="Helical" evidence="10">
    <location>
        <begin position="218"/>
        <end position="243"/>
    </location>
</feature>
<keyword evidence="7 10" id="KW-0472">Membrane</keyword>
<sequence length="265" mass="28467">MFQASSAEINGWVVQFVWPFFRVLALFTTAPLLGHRAFPRRVRLALALVIAVLITPNIAPAPASSLTSAYALVYLLQQFLVGVAIGFSMLLVFAAIETAGEFIGLNMGLSFATFIDPMNNRPTPIVGSYLGVMASLTFLALDGHLLLIAALHESFQIVPLALPADGKLNPMQVIDLVALLKAAGDIFRIGLQISLPVMAAILITNIAMGLLARTAPQLNIFAVGFPITLLVGFGCLLLALPYLRVIFEHILSHHFLHLLRSTSGG</sequence>
<dbReference type="GO" id="GO:0044780">
    <property type="term" value="P:bacterial-type flagellum assembly"/>
    <property type="evidence" value="ECO:0007669"/>
    <property type="project" value="UniProtKB-UniRule"/>
</dbReference>
<dbReference type="Proteomes" id="UP000252357">
    <property type="component" value="Unassembled WGS sequence"/>
</dbReference>
<evidence type="ECO:0000256" key="10">
    <source>
        <dbReference type="RuleBase" id="RU362071"/>
    </source>
</evidence>
<reference evidence="11 12" key="1">
    <citation type="journal article" date="2018" name="Int. J. Syst. Evol. Microbiol.">
        <title>Parvibium lacunae gen. nov., sp. nov., a new member of the family Alcaligenaceae isolated from a freshwater pond.</title>
        <authorList>
            <person name="Chen W.M."/>
            <person name="Xie P.B."/>
            <person name="Hsu M.Y."/>
            <person name="Sheu S.Y."/>
        </authorList>
    </citation>
    <scope>NUCLEOTIDE SEQUENCE [LARGE SCALE GENOMIC DNA]</scope>
    <source>
        <strain evidence="11 12">KMB9</strain>
    </source>
</reference>
<keyword evidence="6 10" id="KW-1133">Transmembrane helix</keyword>
<protein>
    <recommendedName>
        <fullName evidence="3 9">Flagellar biosynthetic protein FliR</fullName>
    </recommendedName>
</protein>
<feature type="transmembrane region" description="Helical" evidence="10">
    <location>
        <begin position="127"/>
        <end position="151"/>
    </location>
</feature>
<evidence type="ECO:0000313" key="12">
    <source>
        <dbReference type="Proteomes" id="UP000252357"/>
    </source>
</evidence>
<comment type="caution">
    <text evidence="11">The sequence shown here is derived from an EMBL/GenBank/DDBJ whole genome shotgun (WGS) entry which is preliminary data.</text>
</comment>
<dbReference type="PRINTS" id="PR00953">
    <property type="entry name" value="TYPE3IMRPROT"/>
</dbReference>
<dbReference type="EMBL" id="QPGB01000002">
    <property type="protein sequence ID" value="RCS58327.1"/>
    <property type="molecule type" value="Genomic_DNA"/>
</dbReference>
<dbReference type="InterPro" id="IPR006303">
    <property type="entry name" value="FliR"/>
</dbReference>
<proteinExistence type="inferred from homology"/>
<keyword evidence="8 10" id="KW-0975">Bacterial flagellum</keyword>
<dbReference type="PANTHER" id="PTHR30065:SF8">
    <property type="entry name" value="FLAGELLAR BIOSYNTHETIC PROTEIN FLIR"/>
    <property type="match status" value="1"/>
</dbReference>
<feature type="transmembrane region" description="Helical" evidence="10">
    <location>
        <begin position="45"/>
        <end position="63"/>
    </location>
</feature>
<evidence type="ECO:0000256" key="2">
    <source>
        <dbReference type="ARBA" id="ARBA00009772"/>
    </source>
</evidence>
<dbReference type="RefSeq" id="WP_114402409.1">
    <property type="nucleotide sequence ID" value="NZ_QPGB01000002.1"/>
</dbReference>
<evidence type="ECO:0000256" key="1">
    <source>
        <dbReference type="ARBA" id="ARBA00002578"/>
    </source>
</evidence>
<dbReference type="OrthoDB" id="9797790at2"/>
<name>A0A368L436_9BURK</name>
<comment type="function">
    <text evidence="1 10">Role in flagellar biosynthesis.</text>
</comment>
<keyword evidence="11" id="KW-0969">Cilium</keyword>
<evidence type="ECO:0000313" key="11">
    <source>
        <dbReference type="EMBL" id="RCS58327.1"/>
    </source>
</evidence>
<dbReference type="AlphaFoldDB" id="A0A368L436"/>
<comment type="subcellular location">
    <subcellularLocation>
        <location evidence="10">Cell membrane</location>
        <topology evidence="10">Multi-pass membrane protein</topology>
    </subcellularLocation>
    <subcellularLocation>
        <location evidence="10">Bacterial flagellum basal body</location>
    </subcellularLocation>
</comment>
<dbReference type="NCBIfam" id="TIGR01400">
    <property type="entry name" value="fliR"/>
    <property type="match status" value="1"/>
</dbReference>
<keyword evidence="11" id="KW-0282">Flagellum</keyword>
<evidence type="ECO:0000256" key="3">
    <source>
        <dbReference type="ARBA" id="ARBA00021717"/>
    </source>
</evidence>